<accession>A0A0J1B824</accession>
<evidence type="ECO:0000256" key="1">
    <source>
        <dbReference type="SAM" id="MobiDB-lite"/>
    </source>
</evidence>
<keyword evidence="3" id="KW-1185">Reference proteome</keyword>
<protein>
    <submittedName>
        <fullName evidence="2">Uncharacterized protein</fullName>
    </submittedName>
</protein>
<evidence type="ECO:0000313" key="2">
    <source>
        <dbReference type="EMBL" id="KLT43914.1"/>
    </source>
</evidence>
<dbReference type="GeneID" id="28983255"/>
<evidence type="ECO:0000313" key="3">
    <source>
        <dbReference type="Proteomes" id="UP000053611"/>
    </source>
</evidence>
<gene>
    <name evidence="2" type="ORF">CC85DRAFT_284191</name>
</gene>
<dbReference type="AlphaFoldDB" id="A0A0J1B824"/>
<name>A0A0J1B824_9TREE</name>
<dbReference type="RefSeq" id="XP_018280405.1">
    <property type="nucleotide sequence ID" value="XM_018422652.1"/>
</dbReference>
<reference evidence="2 3" key="1">
    <citation type="submission" date="2015-03" db="EMBL/GenBank/DDBJ databases">
        <title>Genomics and transcriptomics of the oil-accumulating basidiomycete yeast T. oleaginosus allow insights into substrate utilization and the diverse evolutionary trajectories of mating systems in fungi.</title>
        <authorList>
            <consortium name="DOE Joint Genome Institute"/>
            <person name="Kourist R."/>
            <person name="Kracht O."/>
            <person name="Bracharz F."/>
            <person name="Lipzen A."/>
            <person name="Nolan M."/>
            <person name="Ohm R."/>
            <person name="Grigoriev I."/>
            <person name="Sun S."/>
            <person name="Heitman J."/>
            <person name="Bruck T."/>
            <person name="Nowrousian M."/>
        </authorList>
    </citation>
    <scope>NUCLEOTIDE SEQUENCE [LARGE SCALE GENOMIC DNA]</scope>
    <source>
        <strain evidence="2 3">IBC0246</strain>
    </source>
</reference>
<feature type="compositionally biased region" description="Low complexity" evidence="1">
    <location>
        <begin position="136"/>
        <end position="154"/>
    </location>
</feature>
<organism evidence="2 3">
    <name type="scientific">Cutaneotrichosporon oleaginosum</name>
    <dbReference type="NCBI Taxonomy" id="879819"/>
    <lineage>
        <taxon>Eukaryota</taxon>
        <taxon>Fungi</taxon>
        <taxon>Dikarya</taxon>
        <taxon>Basidiomycota</taxon>
        <taxon>Agaricomycotina</taxon>
        <taxon>Tremellomycetes</taxon>
        <taxon>Trichosporonales</taxon>
        <taxon>Trichosporonaceae</taxon>
        <taxon>Cutaneotrichosporon</taxon>
    </lineage>
</organism>
<dbReference type="EMBL" id="KQ087191">
    <property type="protein sequence ID" value="KLT43914.1"/>
    <property type="molecule type" value="Genomic_DNA"/>
</dbReference>
<dbReference type="Proteomes" id="UP000053611">
    <property type="component" value="Unassembled WGS sequence"/>
</dbReference>
<feature type="region of interest" description="Disordered" evidence="1">
    <location>
        <begin position="130"/>
        <end position="154"/>
    </location>
</feature>
<sequence>MLTASSSCSPYLRSRTPAYPSDSTLSTSMNGKRCTSLEMLSPASPHFVDDALEFQLLHGPHACARGTIPAGMHLANMAWGLIRAFEVWDEYECLKAAGVDMEDYFDDDEYYQDEQYAECTKKTTPYHTYDFDSESDSTPSPASSPRLSQSPHSSYTTTYSYELRLDEAEHEWPAIFGPGEPVRSRWLLSFASTASLLQSKAFNLACHP</sequence>
<proteinExistence type="predicted"/>